<feature type="non-terminal residue" evidence="1">
    <location>
        <position position="1"/>
    </location>
</feature>
<gene>
    <name evidence="1" type="ORF">SPELUC_LOCUS14415</name>
</gene>
<name>A0ACA9QM13_9GLOM</name>
<dbReference type="EMBL" id="CAJVPW010042324">
    <property type="protein sequence ID" value="CAG8750002.1"/>
    <property type="molecule type" value="Genomic_DNA"/>
</dbReference>
<dbReference type="Proteomes" id="UP000789366">
    <property type="component" value="Unassembled WGS sequence"/>
</dbReference>
<organism evidence="1 2">
    <name type="scientific">Cetraspora pellucida</name>
    <dbReference type="NCBI Taxonomy" id="1433469"/>
    <lineage>
        <taxon>Eukaryota</taxon>
        <taxon>Fungi</taxon>
        <taxon>Fungi incertae sedis</taxon>
        <taxon>Mucoromycota</taxon>
        <taxon>Glomeromycotina</taxon>
        <taxon>Glomeromycetes</taxon>
        <taxon>Diversisporales</taxon>
        <taxon>Gigasporaceae</taxon>
        <taxon>Cetraspora</taxon>
    </lineage>
</organism>
<feature type="non-terminal residue" evidence="1">
    <location>
        <position position="71"/>
    </location>
</feature>
<evidence type="ECO:0000313" key="1">
    <source>
        <dbReference type="EMBL" id="CAG8750002.1"/>
    </source>
</evidence>
<reference evidence="1" key="1">
    <citation type="submission" date="2021-06" db="EMBL/GenBank/DDBJ databases">
        <authorList>
            <person name="Kallberg Y."/>
            <person name="Tangrot J."/>
            <person name="Rosling A."/>
        </authorList>
    </citation>
    <scope>NUCLEOTIDE SEQUENCE</scope>
    <source>
        <strain evidence="1">28 12/20/2015</strain>
    </source>
</reference>
<keyword evidence="2" id="KW-1185">Reference proteome</keyword>
<evidence type="ECO:0000313" key="2">
    <source>
        <dbReference type="Proteomes" id="UP000789366"/>
    </source>
</evidence>
<proteinExistence type="predicted"/>
<protein>
    <submittedName>
        <fullName evidence="1">12205_t:CDS:1</fullName>
    </submittedName>
</protein>
<sequence length="71" mass="8316">IFSDNQLEIQCIEINRPVSELLTELEEIERYKAKQLSEAYLHSNSDLVLIKKTHNIDTNKLVMTKTKIEEL</sequence>
<comment type="caution">
    <text evidence="1">The sequence shown here is derived from an EMBL/GenBank/DDBJ whole genome shotgun (WGS) entry which is preliminary data.</text>
</comment>
<accession>A0ACA9QM13</accession>